<dbReference type="AlphaFoldDB" id="A0A7M4FEN3"/>
<organism evidence="2 3">
    <name type="scientific">Crocodylus porosus</name>
    <name type="common">Saltwater crocodile</name>
    <name type="synonym">Estuarine crocodile</name>
    <dbReference type="NCBI Taxonomy" id="8502"/>
    <lineage>
        <taxon>Eukaryota</taxon>
        <taxon>Metazoa</taxon>
        <taxon>Chordata</taxon>
        <taxon>Craniata</taxon>
        <taxon>Vertebrata</taxon>
        <taxon>Euteleostomi</taxon>
        <taxon>Archelosauria</taxon>
        <taxon>Archosauria</taxon>
        <taxon>Crocodylia</taxon>
        <taxon>Longirostres</taxon>
        <taxon>Crocodylidae</taxon>
        <taxon>Crocodylus</taxon>
    </lineage>
</organism>
<sequence length="79" mass="8219">MVLPLTAWIPKLFKKKTCTSFVEAPPAPGAHSLPGMSGPSPPLKPPAQPCPWTATTRPSSWWITGPMGTPGARTASAPA</sequence>
<dbReference type="Ensembl" id="ENSCPRT00005027101.1">
    <property type="protein sequence ID" value="ENSCPRP00005023220.1"/>
    <property type="gene ID" value="ENSCPRG00005016137.1"/>
</dbReference>
<reference evidence="2" key="2">
    <citation type="submission" date="2025-09" db="UniProtKB">
        <authorList>
            <consortium name="Ensembl"/>
        </authorList>
    </citation>
    <scope>IDENTIFICATION</scope>
</reference>
<feature type="compositionally biased region" description="Pro residues" evidence="1">
    <location>
        <begin position="39"/>
        <end position="49"/>
    </location>
</feature>
<feature type="compositionally biased region" description="Polar residues" evidence="1">
    <location>
        <begin position="53"/>
        <end position="62"/>
    </location>
</feature>
<protein>
    <submittedName>
        <fullName evidence="2">Uncharacterized protein</fullName>
    </submittedName>
</protein>
<name>A0A7M4FEN3_CROPO</name>
<reference evidence="2" key="1">
    <citation type="submission" date="2025-08" db="UniProtKB">
        <authorList>
            <consortium name="Ensembl"/>
        </authorList>
    </citation>
    <scope>IDENTIFICATION</scope>
</reference>
<proteinExistence type="predicted"/>
<evidence type="ECO:0000313" key="3">
    <source>
        <dbReference type="Proteomes" id="UP000594220"/>
    </source>
</evidence>
<evidence type="ECO:0000256" key="1">
    <source>
        <dbReference type="SAM" id="MobiDB-lite"/>
    </source>
</evidence>
<evidence type="ECO:0000313" key="2">
    <source>
        <dbReference type="Ensembl" id="ENSCPRP00005023220.1"/>
    </source>
</evidence>
<keyword evidence="3" id="KW-1185">Reference proteome</keyword>
<dbReference type="Proteomes" id="UP000594220">
    <property type="component" value="Unplaced"/>
</dbReference>
<feature type="region of interest" description="Disordered" evidence="1">
    <location>
        <begin position="25"/>
        <end position="79"/>
    </location>
</feature>
<accession>A0A7M4FEN3</accession>